<gene>
    <name evidence="1" type="ORF">CEE69_18540</name>
</gene>
<dbReference type="Proteomes" id="UP000225740">
    <property type="component" value="Unassembled WGS sequence"/>
</dbReference>
<organism evidence="1 2">
    <name type="scientific">Rhodopirellula bahusiensis</name>
    <dbReference type="NCBI Taxonomy" id="2014065"/>
    <lineage>
        <taxon>Bacteria</taxon>
        <taxon>Pseudomonadati</taxon>
        <taxon>Planctomycetota</taxon>
        <taxon>Planctomycetia</taxon>
        <taxon>Pirellulales</taxon>
        <taxon>Pirellulaceae</taxon>
        <taxon>Rhodopirellula</taxon>
    </lineage>
</organism>
<protein>
    <submittedName>
        <fullName evidence="1">ADP-ribosylglycohydrolase</fullName>
    </submittedName>
</protein>
<dbReference type="RefSeq" id="WP_099262118.1">
    <property type="nucleotide sequence ID" value="NZ_NIZW01000014.1"/>
</dbReference>
<reference evidence="1 2" key="1">
    <citation type="submission" date="2017-06" db="EMBL/GenBank/DDBJ databases">
        <title>Description of Rhodopirellula bahusiensis sp. nov.</title>
        <authorList>
            <person name="Kizina J."/>
            <person name="Harder J."/>
        </authorList>
    </citation>
    <scope>NUCLEOTIDE SEQUENCE [LARGE SCALE GENOMIC DNA]</scope>
    <source>
        <strain evidence="1 2">SWK21</strain>
    </source>
</reference>
<dbReference type="OrthoDB" id="7859238at2"/>
<dbReference type="GeneID" id="90610026"/>
<sequence length="123" mass="13710">MKSELPAKELPDHHCPVCGSKQRVFLRYPWYICKECVALAEDGDGRRLNFGNVSFSGGFCFGYVDEPDTESRVCGSVFCLIHGRPVYVTEARFGGTVAQPLTSSHAVGMQLYDNVDLRRRTTS</sequence>
<evidence type="ECO:0000313" key="2">
    <source>
        <dbReference type="Proteomes" id="UP000225740"/>
    </source>
</evidence>
<proteinExistence type="predicted"/>
<name>A0A2G1W4H9_9BACT</name>
<dbReference type="AlphaFoldDB" id="A0A2G1W4H9"/>
<keyword evidence="2" id="KW-1185">Reference proteome</keyword>
<comment type="caution">
    <text evidence="1">The sequence shown here is derived from an EMBL/GenBank/DDBJ whole genome shotgun (WGS) entry which is preliminary data.</text>
</comment>
<accession>A0A2G1W4H9</accession>
<dbReference type="EMBL" id="NIZW01000014">
    <property type="protein sequence ID" value="PHQ33901.1"/>
    <property type="molecule type" value="Genomic_DNA"/>
</dbReference>
<keyword evidence="1" id="KW-0378">Hydrolase</keyword>
<dbReference type="GO" id="GO:0016787">
    <property type="term" value="F:hydrolase activity"/>
    <property type="evidence" value="ECO:0007669"/>
    <property type="project" value="UniProtKB-KW"/>
</dbReference>
<evidence type="ECO:0000313" key="1">
    <source>
        <dbReference type="EMBL" id="PHQ33901.1"/>
    </source>
</evidence>